<sequence length="55" mass="6221">MVLCDRCKERETDAGEVIDNRTTTIIQYIELSDGTKMPLFLSAKLGGYSNLHNMQ</sequence>
<proteinExistence type="predicted"/>
<evidence type="ECO:0000313" key="2">
    <source>
        <dbReference type="Proteomes" id="UP000091929"/>
    </source>
</evidence>
<name>A0A150INS6_9EURY</name>
<accession>A0A150INS6</accession>
<gene>
    <name evidence="1" type="ORF">APG11_01760</name>
</gene>
<dbReference type="Proteomes" id="UP000091929">
    <property type="component" value="Unassembled WGS sequence"/>
</dbReference>
<reference evidence="1 2" key="1">
    <citation type="journal article" date="2016" name="ISME J.">
        <title>Chasing the elusive Euryarchaeota class WSA2: genomes reveal a uniquely fastidious methyl-reducing methanogen.</title>
        <authorList>
            <person name="Nobu M.K."/>
            <person name="Narihiro T."/>
            <person name="Kuroda K."/>
            <person name="Mei R."/>
            <person name="Liu W.T."/>
        </authorList>
    </citation>
    <scope>NUCLEOTIDE SEQUENCE [LARGE SCALE GENOMIC DNA]</scope>
    <source>
        <strain evidence="1">B15fssc0709_Meth_Bin003</strain>
    </source>
</reference>
<comment type="caution">
    <text evidence="1">The sequence shown here is derived from an EMBL/GenBank/DDBJ whole genome shotgun (WGS) entry which is preliminary data.</text>
</comment>
<dbReference type="AlphaFoldDB" id="A0A150INS6"/>
<protein>
    <submittedName>
        <fullName evidence="1">Uncharacterized protein</fullName>
    </submittedName>
</protein>
<organism evidence="1 2">
    <name type="scientific">Candidatus Methanofastidiosum methylothiophilum</name>
    <dbReference type="NCBI Taxonomy" id="1705564"/>
    <lineage>
        <taxon>Archaea</taxon>
        <taxon>Methanobacteriati</taxon>
        <taxon>Methanobacteriota</taxon>
        <taxon>Stenosarchaea group</taxon>
        <taxon>Candidatus Methanofastidiosia</taxon>
        <taxon>Candidatus Methanofastidiosales</taxon>
        <taxon>Candidatus Methanofastidiosaceae</taxon>
        <taxon>Candidatus Methanofastidiosum</taxon>
    </lineage>
</organism>
<evidence type="ECO:0000313" key="1">
    <source>
        <dbReference type="EMBL" id="KYC46640.1"/>
    </source>
</evidence>
<dbReference type="EMBL" id="LNGF01000054">
    <property type="protein sequence ID" value="KYC46640.1"/>
    <property type="molecule type" value="Genomic_DNA"/>
</dbReference>